<dbReference type="InterPro" id="IPR002320">
    <property type="entry name" value="Thr-tRNA-ligase_IIa"/>
</dbReference>
<keyword evidence="13" id="KW-1185">Reference proteome</keyword>
<dbReference type="EC" id="6.1.1.3" evidence="2"/>
<evidence type="ECO:0000256" key="3">
    <source>
        <dbReference type="ARBA" id="ARBA00022598"/>
    </source>
</evidence>
<dbReference type="InterPro" id="IPR012947">
    <property type="entry name" value="tRNA_SAD"/>
</dbReference>
<dbReference type="Gene3D" id="3.10.20.30">
    <property type="match status" value="1"/>
</dbReference>
<feature type="domain" description="Aminoacyl-transfer RNA synthetases class-II family profile" evidence="11">
    <location>
        <begin position="735"/>
        <end position="1001"/>
    </location>
</feature>
<dbReference type="InterPro" id="IPR006195">
    <property type="entry name" value="aa-tRNA-synth_II"/>
</dbReference>
<dbReference type="CDD" id="cd00860">
    <property type="entry name" value="ThrRS_anticodon"/>
    <property type="match status" value="1"/>
</dbReference>
<dbReference type="NCBIfam" id="TIGR00418">
    <property type="entry name" value="thrS"/>
    <property type="match status" value="1"/>
</dbReference>
<dbReference type="PRINTS" id="PR01047">
    <property type="entry name" value="TRNASYNTHTHR"/>
</dbReference>
<dbReference type="FunFam" id="3.30.980.10:FF:000003">
    <property type="entry name" value="Threonine--tRNA ligase, cytoplasmic"/>
    <property type="match status" value="1"/>
</dbReference>
<evidence type="ECO:0000256" key="7">
    <source>
        <dbReference type="ARBA" id="ARBA00023146"/>
    </source>
</evidence>
<dbReference type="FunFam" id="3.40.50.800:FF:000003">
    <property type="entry name" value="Threonine--tRNA ligase 2, cytoplasmic"/>
    <property type="match status" value="1"/>
</dbReference>
<dbReference type="InterPro" id="IPR045864">
    <property type="entry name" value="aa-tRNA-synth_II/BPL/LPL"/>
</dbReference>
<dbReference type="InterPro" id="IPR033728">
    <property type="entry name" value="ThrRS_core"/>
</dbReference>
<dbReference type="HAMAP" id="MF_00184">
    <property type="entry name" value="Thr_tRNA_synth"/>
    <property type="match status" value="1"/>
</dbReference>
<dbReference type="SUPFAM" id="SSF55186">
    <property type="entry name" value="ThrRS/AlaRS common domain"/>
    <property type="match status" value="1"/>
</dbReference>
<proteinExistence type="inferred from homology"/>
<protein>
    <recommendedName>
        <fullName evidence="2">threonine--tRNA ligase</fullName>
        <ecNumber evidence="2">6.1.1.3</ecNumber>
    </recommendedName>
    <alternativeName>
        <fullName evidence="8">Threonyl-tRNA synthetase</fullName>
    </alternativeName>
</protein>
<keyword evidence="6" id="KW-0648">Protein biosynthesis</keyword>
<dbReference type="AlphaFoldDB" id="A0A670ZRC6"/>
<dbReference type="SUPFAM" id="SSF52954">
    <property type="entry name" value="Class II aaRS ABD-related"/>
    <property type="match status" value="1"/>
</dbReference>
<dbReference type="InterPro" id="IPR002314">
    <property type="entry name" value="aa-tRNA-synt_IIb"/>
</dbReference>
<keyword evidence="4" id="KW-0547">Nucleotide-binding</keyword>
<dbReference type="Ensembl" id="ENSPTXT00000026090.1">
    <property type="protein sequence ID" value="ENSPTXP00000025307.1"/>
    <property type="gene ID" value="ENSPTXG00000017635.1"/>
</dbReference>
<evidence type="ECO:0000256" key="2">
    <source>
        <dbReference type="ARBA" id="ARBA00013163"/>
    </source>
</evidence>
<dbReference type="Pfam" id="PF03129">
    <property type="entry name" value="HGTP_anticodon"/>
    <property type="match status" value="1"/>
</dbReference>
<dbReference type="InterPro" id="IPR047246">
    <property type="entry name" value="ThrRS_anticodon"/>
</dbReference>
<dbReference type="InterPro" id="IPR018163">
    <property type="entry name" value="Thr/Ala-tRNA-synth_IIc_edit"/>
</dbReference>
<evidence type="ECO:0000256" key="8">
    <source>
        <dbReference type="ARBA" id="ARBA00031900"/>
    </source>
</evidence>
<dbReference type="InterPro" id="IPR004095">
    <property type="entry name" value="TGS"/>
</dbReference>
<keyword evidence="5" id="KW-0067">ATP-binding</keyword>
<dbReference type="Gene3D" id="3.40.50.800">
    <property type="entry name" value="Anticodon-binding domain"/>
    <property type="match status" value="1"/>
</dbReference>
<evidence type="ECO:0000259" key="11">
    <source>
        <dbReference type="PROSITE" id="PS50862"/>
    </source>
</evidence>
<organism evidence="12 13">
    <name type="scientific">Pseudonaja textilis</name>
    <name type="common">Eastern brown snake</name>
    <dbReference type="NCBI Taxonomy" id="8673"/>
    <lineage>
        <taxon>Eukaryota</taxon>
        <taxon>Metazoa</taxon>
        <taxon>Chordata</taxon>
        <taxon>Craniata</taxon>
        <taxon>Vertebrata</taxon>
        <taxon>Euteleostomi</taxon>
        <taxon>Lepidosauria</taxon>
        <taxon>Squamata</taxon>
        <taxon>Bifurcata</taxon>
        <taxon>Unidentata</taxon>
        <taxon>Episquamata</taxon>
        <taxon>Toxicofera</taxon>
        <taxon>Serpentes</taxon>
        <taxon>Colubroidea</taxon>
        <taxon>Elapidae</taxon>
        <taxon>Hydrophiinae</taxon>
        <taxon>Pseudonaja</taxon>
    </lineage>
</organism>
<feature type="region of interest" description="Disordered" evidence="10">
    <location>
        <begin position="191"/>
        <end position="410"/>
    </location>
</feature>
<comment type="similarity">
    <text evidence="1">Belongs to the class-II aminoacyl-tRNA synthetase family.</text>
</comment>
<accession>A0A670ZRC6</accession>
<evidence type="ECO:0000256" key="10">
    <source>
        <dbReference type="SAM" id="MobiDB-lite"/>
    </source>
</evidence>
<dbReference type="GO" id="GO:0005739">
    <property type="term" value="C:mitochondrion"/>
    <property type="evidence" value="ECO:0007669"/>
    <property type="project" value="TreeGrafter"/>
</dbReference>
<evidence type="ECO:0000256" key="6">
    <source>
        <dbReference type="ARBA" id="ARBA00022917"/>
    </source>
</evidence>
<name>A0A670ZRC6_PSETE</name>
<evidence type="ECO:0000256" key="9">
    <source>
        <dbReference type="ARBA" id="ARBA00049515"/>
    </source>
</evidence>
<dbReference type="Gene3D" id="3.30.980.10">
    <property type="entry name" value="Threonyl-trna Synthetase, Chain A, domain 2"/>
    <property type="match status" value="1"/>
</dbReference>
<dbReference type="Pfam" id="PF07973">
    <property type="entry name" value="tRNA_SAD"/>
    <property type="match status" value="1"/>
</dbReference>
<sequence length="1111" mass="123062">MAALGSGFQGSRPARTLWLLRDGREWKAAWKVRLTSFSFAPGLSSFLQSVAGNPGQPSEAAPQSTSPAPATPPAAPGKGRSVLSTTQPFLPQSLSYSPNSSSSGEVSSTSVHKMPSGQGPGLSGSGFKPALNSLGFGSCQAPSPSLRPVEAPAPQPSEISEAKMEPEPTSPSLEMKIHNFLKGNPGFSGLNLNIPILSSLGSSSLPPESHSASSPDFSRGPTSTSMDSIDGTPVRDERSGTPTQDEMMDKPSSSNVDTMSLLSKIISPGSSTPSSTRSPLQGREDSYPQELPNAAYRPFGLSRDSPAGMYKPPPDGIELPSSLMDSPQEKFYPDTSFQEDEDYRDFDYSGPPPSALINLEKQPSKSILKPDSGSSVPSCRAPGVIPAAEGRGRRAPSRAKPPGEAPNLGFLARRPKRRVRILDDHPLSAGLANQVTPKPPKQLFAKRFLKIVTHTHPAPPPILFSHGETFIDCRKMCVCFFNGSLIKMSLNSLLSPSQSLAETVVTARVNGGLYDLDRPLEGDATVEFLGFDSQAGQELFWHSSAHLLGEAAERFYGALLCHGPSTEQGFFYDLYLDEDRKVSSKDLPDLEELCKATVAAQIPFERLEVSREDLLELFKHNRFKLDIIRRRVKSRTATVYRCGTLVDLCQGPHLRHSGEIRALKLLKNAATSWQGGPSGEPLQRIYGISFPSARQLAAWEEAQEEAARRDHRRIGMDQELFFFHPLSPGSCFFLPKGTHIYTTLVDFIKSEYLKRGFSEVVTPNIFNAKLWETSGHWEHYGENMFSFPVEGQTFALKPMNCPGHCLMFGHRPRSWRELPLRLADFGVLHRNESSGSLTGLTRVRRFQQDDAHIFCSIDQLQGEIRGCLDFLQAVYSVFGFTFRFFLSTRPEHFLGDPPLWDQAEQLLEKSLREFGQPWELNPGDGAFYGPKVDIQIQDALGRYHQCATIQLDFQMPLRFDLSYKGRDGGAPERPVMIHRAVLGSVERMLAILAENYGGKWPFWLSPSQIMVIPVGPDAEEYAGEVHRIFRQAGFQADLDADSGETLNRKIRKAQLAQYNFQFVVGRKEVTHRTVNVRSRDNHRHGERDLHQVQLRLRELQETRVRNAEEVF</sequence>
<dbReference type="Proteomes" id="UP000472273">
    <property type="component" value="Unplaced"/>
</dbReference>
<reference evidence="12" key="2">
    <citation type="submission" date="2025-09" db="UniProtKB">
        <authorList>
            <consortium name="Ensembl"/>
        </authorList>
    </citation>
    <scope>IDENTIFICATION</scope>
</reference>
<evidence type="ECO:0000256" key="4">
    <source>
        <dbReference type="ARBA" id="ARBA00022741"/>
    </source>
</evidence>
<evidence type="ECO:0000313" key="12">
    <source>
        <dbReference type="Ensembl" id="ENSPTXP00000025307.1"/>
    </source>
</evidence>
<dbReference type="GO" id="GO:0006435">
    <property type="term" value="P:threonyl-tRNA aminoacylation"/>
    <property type="evidence" value="ECO:0007669"/>
    <property type="project" value="InterPro"/>
</dbReference>
<feature type="region of interest" description="Disordered" evidence="10">
    <location>
        <begin position="50"/>
        <end position="171"/>
    </location>
</feature>
<feature type="compositionally biased region" description="Polar residues" evidence="10">
    <location>
        <begin position="251"/>
        <end position="261"/>
    </location>
</feature>
<evidence type="ECO:0000256" key="1">
    <source>
        <dbReference type="ARBA" id="ARBA00008226"/>
    </source>
</evidence>
<dbReference type="InterPro" id="IPR036621">
    <property type="entry name" value="Anticodon-bd_dom_sf"/>
</dbReference>
<dbReference type="Pfam" id="PF00587">
    <property type="entry name" value="tRNA-synt_2b"/>
    <property type="match status" value="1"/>
</dbReference>
<feature type="compositionally biased region" description="Polar residues" evidence="10">
    <location>
        <begin position="82"/>
        <end position="92"/>
    </location>
</feature>
<dbReference type="Pfam" id="PF02824">
    <property type="entry name" value="TGS"/>
    <property type="match status" value="1"/>
</dbReference>
<dbReference type="SMART" id="SM00863">
    <property type="entry name" value="tRNA_SAD"/>
    <property type="match status" value="1"/>
</dbReference>
<keyword evidence="3" id="KW-0436">Ligase</keyword>
<dbReference type="PROSITE" id="PS50862">
    <property type="entry name" value="AA_TRNA_LIGASE_II"/>
    <property type="match status" value="1"/>
</dbReference>
<feature type="compositionally biased region" description="Low complexity" evidence="10">
    <location>
        <begin position="263"/>
        <end position="279"/>
    </location>
</feature>
<dbReference type="PANTHER" id="PTHR11451:SF36">
    <property type="entry name" value="THREONINE--TRNA LIGASE 1, CYTOPLASMIC"/>
    <property type="match status" value="1"/>
</dbReference>
<dbReference type="FunFam" id="3.30.930.10:FF:000009">
    <property type="entry name" value="Threonine--tRNA ligase 2, cytoplasmic"/>
    <property type="match status" value="1"/>
</dbReference>
<comment type="catalytic activity">
    <reaction evidence="9">
        <text>tRNA(Thr) + L-threonine + ATP = L-threonyl-tRNA(Thr) + AMP + diphosphate + H(+)</text>
        <dbReference type="Rhea" id="RHEA:24624"/>
        <dbReference type="Rhea" id="RHEA-COMP:9670"/>
        <dbReference type="Rhea" id="RHEA-COMP:9704"/>
        <dbReference type="ChEBI" id="CHEBI:15378"/>
        <dbReference type="ChEBI" id="CHEBI:30616"/>
        <dbReference type="ChEBI" id="CHEBI:33019"/>
        <dbReference type="ChEBI" id="CHEBI:57926"/>
        <dbReference type="ChEBI" id="CHEBI:78442"/>
        <dbReference type="ChEBI" id="CHEBI:78534"/>
        <dbReference type="ChEBI" id="CHEBI:456215"/>
        <dbReference type="EC" id="6.1.1.3"/>
    </reaction>
</comment>
<feature type="compositionally biased region" description="Low complexity" evidence="10">
    <location>
        <begin position="93"/>
        <end position="110"/>
    </location>
</feature>
<dbReference type="GO" id="GO:0004829">
    <property type="term" value="F:threonine-tRNA ligase activity"/>
    <property type="evidence" value="ECO:0007669"/>
    <property type="project" value="UniProtKB-EC"/>
</dbReference>
<feature type="compositionally biased region" description="Low complexity" evidence="10">
    <location>
        <begin position="191"/>
        <end position="215"/>
    </location>
</feature>
<dbReference type="PANTHER" id="PTHR11451">
    <property type="entry name" value="THREONINE-TRNA LIGASE"/>
    <property type="match status" value="1"/>
</dbReference>
<dbReference type="InterPro" id="IPR012675">
    <property type="entry name" value="Beta-grasp_dom_sf"/>
</dbReference>
<evidence type="ECO:0000313" key="13">
    <source>
        <dbReference type="Proteomes" id="UP000472273"/>
    </source>
</evidence>
<dbReference type="GO" id="GO:0005524">
    <property type="term" value="F:ATP binding"/>
    <property type="evidence" value="ECO:0007669"/>
    <property type="project" value="UniProtKB-KW"/>
</dbReference>
<evidence type="ECO:0000256" key="5">
    <source>
        <dbReference type="ARBA" id="ARBA00022840"/>
    </source>
</evidence>
<dbReference type="GeneTree" id="ENSGT00940000159348"/>
<dbReference type="InterPro" id="IPR004154">
    <property type="entry name" value="Anticodon-bd"/>
</dbReference>
<gene>
    <name evidence="12" type="primary">LOC113449258</name>
</gene>
<reference evidence="12" key="1">
    <citation type="submission" date="2025-08" db="UniProtKB">
        <authorList>
            <consortium name="Ensembl"/>
        </authorList>
    </citation>
    <scope>IDENTIFICATION</scope>
</reference>
<dbReference type="CDD" id="cd00771">
    <property type="entry name" value="ThrRS_core"/>
    <property type="match status" value="1"/>
</dbReference>
<dbReference type="Gene3D" id="3.30.930.10">
    <property type="entry name" value="Bira Bifunctional Protein, Domain 2"/>
    <property type="match status" value="1"/>
</dbReference>
<feature type="compositionally biased region" description="Low complexity" evidence="10">
    <location>
        <begin position="56"/>
        <end position="68"/>
    </location>
</feature>
<dbReference type="CDD" id="cd01667">
    <property type="entry name" value="TGS_ThrRS"/>
    <property type="match status" value="1"/>
</dbReference>
<keyword evidence="7" id="KW-0030">Aminoacyl-tRNA synthetase</keyword>
<dbReference type="SUPFAM" id="SSF55681">
    <property type="entry name" value="Class II aaRS and biotin synthetases"/>
    <property type="match status" value="1"/>
</dbReference>